<proteinExistence type="predicted"/>
<gene>
    <name evidence="1" type="ORF">B4122_4335</name>
</gene>
<comment type="caution">
    <text evidence="1">The sequence shown here is derived from an EMBL/GenBank/DDBJ whole genome shotgun (WGS) entry which is preliminary data.</text>
</comment>
<reference evidence="1 2" key="1">
    <citation type="submission" date="2015-09" db="EMBL/GenBank/DDBJ databases">
        <title>Spore heat resistance.</title>
        <authorList>
            <person name="Boekhorst J."/>
            <person name="Berendsen E.M."/>
            <person name="Wells-Bennik M.H."/>
            <person name="Kuipers O.P."/>
        </authorList>
    </citation>
    <scope>NUCLEOTIDE SEQUENCE [LARGE SCALE GENOMIC DNA]</scope>
    <source>
        <strain evidence="1 2">B4122</strain>
    </source>
</reference>
<dbReference type="AlphaFoldDB" id="A0AAP1DZT5"/>
<sequence>MTQKAEQVFSAIAHDIQTGGKQPLSNSQYAFTKSYFSQGVL</sequence>
<organism evidence="1 2">
    <name type="scientific">Bacillus subtilis</name>
    <dbReference type="NCBI Taxonomy" id="1423"/>
    <lineage>
        <taxon>Bacteria</taxon>
        <taxon>Bacillati</taxon>
        <taxon>Bacillota</taxon>
        <taxon>Bacilli</taxon>
        <taxon>Bacillales</taxon>
        <taxon>Bacillaceae</taxon>
        <taxon>Bacillus</taxon>
    </lineage>
</organism>
<dbReference type="EMBL" id="LJZV01000027">
    <property type="protein sequence ID" value="KZD88385.1"/>
    <property type="molecule type" value="Genomic_DNA"/>
</dbReference>
<name>A0AAP1DZT5_BACIU</name>
<protein>
    <submittedName>
        <fullName evidence="1">Uncharacterized protein</fullName>
    </submittedName>
</protein>
<evidence type="ECO:0000313" key="2">
    <source>
        <dbReference type="Proteomes" id="UP000076442"/>
    </source>
</evidence>
<dbReference type="Proteomes" id="UP000076442">
    <property type="component" value="Unassembled WGS sequence"/>
</dbReference>
<accession>A0AAP1DZT5</accession>
<evidence type="ECO:0000313" key="1">
    <source>
        <dbReference type="EMBL" id="KZD88385.1"/>
    </source>
</evidence>